<accession>A0ABR3W6H4</accession>
<dbReference type="PANTHER" id="PTHR30383">
    <property type="entry name" value="THIOESTERASE 1/PROTEASE 1/LYSOPHOSPHOLIPASE L1"/>
    <property type="match status" value="1"/>
</dbReference>
<sequence length="255" mass="28656">MASLNGTRLRILCFGDSLTAGYSCYGAVYHPYEEKLDQMVAMAFPEYTVQTVEDGKPGAMVCVERDFLGRMQRHFGPSSQPFDWAIVLGGTNDIAIGVEAETIYESLKKVWSVALTHGTRVLALTVPDVAMQPSPRTARVDATRKKLNDLIKGHKQENFHAYDLQAAIPYASFSDAERNLYWDDAVHFTPDGYDLIGRKVGMALVSLLVRERTQSETPARRQRVYRDDDRVFDEEGGDPNAIDQGYIVVRRKDLD</sequence>
<comment type="caution">
    <text evidence="2">The sequence shown here is derived from an EMBL/GenBank/DDBJ whole genome shotgun (WGS) entry which is preliminary data.</text>
</comment>
<proteinExistence type="predicted"/>
<name>A0ABR3W6H4_9PEZI</name>
<dbReference type="Proteomes" id="UP001586593">
    <property type="component" value="Unassembled WGS sequence"/>
</dbReference>
<dbReference type="InterPro" id="IPR036514">
    <property type="entry name" value="SGNH_hydro_sf"/>
</dbReference>
<keyword evidence="3" id="KW-1185">Reference proteome</keyword>
<dbReference type="EMBL" id="JAZHXJ010000674">
    <property type="protein sequence ID" value="KAL1854075.1"/>
    <property type="molecule type" value="Genomic_DNA"/>
</dbReference>
<evidence type="ECO:0000259" key="1">
    <source>
        <dbReference type="Pfam" id="PF13472"/>
    </source>
</evidence>
<evidence type="ECO:0000313" key="2">
    <source>
        <dbReference type="EMBL" id="KAL1854075.1"/>
    </source>
</evidence>
<dbReference type="PANTHER" id="PTHR30383:SF19">
    <property type="entry name" value="FIBRONECTIN TYPE-III DOMAIN-CONTAINING PROTEIN"/>
    <property type="match status" value="1"/>
</dbReference>
<dbReference type="SUPFAM" id="SSF52266">
    <property type="entry name" value="SGNH hydrolase"/>
    <property type="match status" value="1"/>
</dbReference>
<reference evidence="2 3" key="1">
    <citation type="journal article" date="2024" name="Commun. Biol.">
        <title>Comparative genomic analysis of thermophilic fungi reveals convergent evolutionary adaptations and gene losses.</title>
        <authorList>
            <person name="Steindorff A.S."/>
            <person name="Aguilar-Pontes M.V."/>
            <person name="Robinson A.J."/>
            <person name="Andreopoulos B."/>
            <person name="LaButti K."/>
            <person name="Kuo A."/>
            <person name="Mondo S."/>
            <person name="Riley R."/>
            <person name="Otillar R."/>
            <person name="Haridas S."/>
            <person name="Lipzen A."/>
            <person name="Grimwood J."/>
            <person name="Schmutz J."/>
            <person name="Clum A."/>
            <person name="Reid I.D."/>
            <person name="Moisan M.C."/>
            <person name="Butler G."/>
            <person name="Nguyen T.T.M."/>
            <person name="Dewar K."/>
            <person name="Conant G."/>
            <person name="Drula E."/>
            <person name="Henrissat B."/>
            <person name="Hansel C."/>
            <person name="Singer S."/>
            <person name="Hutchinson M.I."/>
            <person name="de Vries R.P."/>
            <person name="Natvig D.O."/>
            <person name="Powell A.J."/>
            <person name="Tsang A."/>
            <person name="Grigoriev I.V."/>
        </authorList>
    </citation>
    <scope>NUCLEOTIDE SEQUENCE [LARGE SCALE GENOMIC DNA]</scope>
    <source>
        <strain evidence="2 3">ATCC 24622</strain>
    </source>
</reference>
<protein>
    <recommendedName>
        <fullName evidence="1">SGNH hydrolase-type esterase domain-containing protein</fullName>
    </recommendedName>
</protein>
<gene>
    <name evidence="2" type="ORF">VTK73DRAFT_8813</name>
</gene>
<dbReference type="Pfam" id="PF13472">
    <property type="entry name" value="Lipase_GDSL_2"/>
    <property type="match status" value="1"/>
</dbReference>
<evidence type="ECO:0000313" key="3">
    <source>
        <dbReference type="Proteomes" id="UP001586593"/>
    </source>
</evidence>
<feature type="domain" description="SGNH hydrolase-type esterase" evidence="1">
    <location>
        <begin position="13"/>
        <end position="195"/>
    </location>
</feature>
<dbReference type="InterPro" id="IPR013830">
    <property type="entry name" value="SGNH_hydro"/>
</dbReference>
<dbReference type="Gene3D" id="3.40.50.1110">
    <property type="entry name" value="SGNH hydrolase"/>
    <property type="match status" value="1"/>
</dbReference>
<dbReference type="CDD" id="cd00229">
    <property type="entry name" value="SGNH_hydrolase"/>
    <property type="match status" value="1"/>
</dbReference>
<organism evidence="2 3">
    <name type="scientific">Phialemonium thermophilum</name>
    <dbReference type="NCBI Taxonomy" id="223376"/>
    <lineage>
        <taxon>Eukaryota</taxon>
        <taxon>Fungi</taxon>
        <taxon>Dikarya</taxon>
        <taxon>Ascomycota</taxon>
        <taxon>Pezizomycotina</taxon>
        <taxon>Sordariomycetes</taxon>
        <taxon>Sordariomycetidae</taxon>
        <taxon>Cephalothecales</taxon>
        <taxon>Cephalothecaceae</taxon>
        <taxon>Phialemonium</taxon>
    </lineage>
</organism>
<dbReference type="InterPro" id="IPR051532">
    <property type="entry name" value="Ester_Hydrolysis_Enzymes"/>
</dbReference>